<feature type="domain" description="DUF7651" evidence="11">
    <location>
        <begin position="77"/>
        <end position="264"/>
    </location>
</feature>
<feature type="domain" description="Polycomb protein VEFS-Box" evidence="9">
    <location>
        <begin position="499"/>
        <end position="619"/>
    </location>
</feature>
<accession>A0A0K9PC27</accession>
<dbReference type="GO" id="GO:0008270">
    <property type="term" value="F:zinc ion binding"/>
    <property type="evidence" value="ECO:0007669"/>
    <property type="project" value="UniProtKB-KW"/>
</dbReference>
<dbReference type="CDD" id="cd21749">
    <property type="entry name" value="ZnB-Zn_EMF2-like"/>
    <property type="match status" value="1"/>
</dbReference>
<reference evidence="13" key="1">
    <citation type="journal article" date="2016" name="Nature">
        <title>The genome of the seagrass Zostera marina reveals angiosperm adaptation to the sea.</title>
        <authorList>
            <person name="Olsen J.L."/>
            <person name="Rouze P."/>
            <person name="Verhelst B."/>
            <person name="Lin Y.-C."/>
            <person name="Bayer T."/>
            <person name="Collen J."/>
            <person name="Dattolo E."/>
            <person name="De Paoli E."/>
            <person name="Dittami S."/>
            <person name="Maumus F."/>
            <person name="Michel G."/>
            <person name="Kersting A."/>
            <person name="Lauritano C."/>
            <person name="Lohaus R."/>
            <person name="Toepel M."/>
            <person name="Tonon T."/>
            <person name="Vanneste K."/>
            <person name="Amirebrahimi M."/>
            <person name="Brakel J."/>
            <person name="Bostroem C."/>
            <person name="Chovatia M."/>
            <person name="Grimwood J."/>
            <person name="Jenkins J.W."/>
            <person name="Jueterbock A."/>
            <person name="Mraz A."/>
            <person name="Stam W.T."/>
            <person name="Tice H."/>
            <person name="Bornberg-Bauer E."/>
            <person name="Green P.J."/>
            <person name="Pearson G.A."/>
            <person name="Procaccini G."/>
            <person name="Duarte C.M."/>
            <person name="Schmutz J."/>
            <person name="Reusch T.B.H."/>
            <person name="Van de Peer Y."/>
        </authorList>
    </citation>
    <scope>NUCLEOTIDE SEQUENCE [LARGE SCALE GENOMIC DNA]</scope>
    <source>
        <strain evidence="13">cv. Finnish</strain>
    </source>
</reference>
<evidence type="ECO:0000256" key="6">
    <source>
        <dbReference type="ARBA" id="ARBA00023015"/>
    </source>
</evidence>
<keyword evidence="6" id="KW-0805">Transcription regulation</keyword>
<comment type="caution">
    <text evidence="12">The sequence shown here is derived from an EMBL/GenBank/DDBJ whole genome shotgun (WGS) entry which is preliminary data.</text>
</comment>
<dbReference type="GO" id="GO:0005634">
    <property type="term" value="C:nucleus"/>
    <property type="evidence" value="ECO:0000318"/>
    <property type="project" value="GO_Central"/>
</dbReference>
<evidence type="ECO:0000256" key="7">
    <source>
        <dbReference type="ARBA" id="ARBA00023163"/>
    </source>
</evidence>
<feature type="region of interest" description="Disordered" evidence="8">
    <location>
        <begin position="397"/>
        <end position="456"/>
    </location>
</feature>
<dbReference type="OMA" id="NCSHDLF"/>
<dbReference type="PANTHER" id="PTHR22597:SF0">
    <property type="entry name" value="POLYCOMB PROTEIN SUZ12"/>
    <property type="match status" value="1"/>
</dbReference>
<gene>
    <name evidence="12" type="ORF">ZOSMA_30G00410</name>
</gene>
<evidence type="ECO:0000256" key="4">
    <source>
        <dbReference type="ARBA" id="ARBA00022833"/>
    </source>
</evidence>
<dbReference type="InterPro" id="IPR019135">
    <property type="entry name" value="Polycomb_protein_VEFS-Box"/>
</dbReference>
<evidence type="ECO:0000256" key="8">
    <source>
        <dbReference type="SAM" id="MobiDB-lite"/>
    </source>
</evidence>
<dbReference type="InterPro" id="IPR056068">
    <property type="entry name" value="EMF2-like_DUF7651"/>
</dbReference>
<proteinExistence type="inferred from homology"/>
<dbReference type="InterPro" id="IPR057540">
    <property type="entry name" value="Znf_SUZ12"/>
</dbReference>
<keyword evidence="3" id="KW-0863">Zinc-finger</keyword>
<dbReference type="Pfam" id="PF23320">
    <property type="entry name" value="Zn_SUZ12"/>
    <property type="match status" value="1"/>
</dbReference>
<dbReference type="Proteomes" id="UP000036987">
    <property type="component" value="Unassembled WGS sequence"/>
</dbReference>
<feature type="compositionally biased region" description="Basic and acidic residues" evidence="8">
    <location>
        <begin position="436"/>
        <end position="449"/>
    </location>
</feature>
<keyword evidence="2" id="KW-0479">Metal-binding</keyword>
<dbReference type="OrthoDB" id="166746at2759"/>
<evidence type="ECO:0000259" key="9">
    <source>
        <dbReference type="Pfam" id="PF09733"/>
    </source>
</evidence>
<evidence type="ECO:0000256" key="1">
    <source>
        <dbReference type="ARBA" id="ARBA00007416"/>
    </source>
</evidence>
<evidence type="ECO:0000259" key="10">
    <source>
        <dbReference type="Pfam" id="PF23320"/>
    </source>
</evidence>
<evidence type="ECO:0000259" key="11">
    <source>
        <dbReference type="Pfam" id="PF24663"/>
    </source>
</evidence>
<keyword evidence="13" id="KW-1185">Reference proteome</keyword>
<comment type="similarity">
    <text evidence="1">Belongs to the VEFS (VRN2-EMF2-FIS2-SU(Z)12) family.</text>
</comment>
<dbReference type="GO" id="GO:0031490">
    <property type="term" value="F:chromatin DNA binding"/>
    <property type="evidence" value="ECO:0000318"/>
    <property type="project" value="GO_Central"/>
</dbReference>
<evidence type="ECO:0000256" key="3">
    <source>
        <dbReference type="ARBA" id="ARBA00022771"/>
    </source>
</evidence>
<evidence type="ECO:0000256" key="5">
    <source>
        <dbReference type="ARBA" id="ARBA00022853"/>
    </source>
</evidence>
<evidence type="ECO:0000256" key="2">
    <source>
        <dbReference type="ARBA" id="ARBA00022723"/>
    </source>
</evidence>
<keyword evidence="7" id="KW-0804">Transcription</keyword>
<dbReference type="CDD" id="cd21553">
    <property type="entry name" value="VEFS-box_EMF2-like"/>
    <property type="match status" value="1"/>
</dbReference>
<dbReference type="STRING" id="29655.A0A0K9PC27"/>
<organism evidence="12 13">
    <name type="scientific">Zostera marina</name>
    <name type="common">Eelgrass</name>
    <dbReference type="NCBI Taxonomy" id="29655"/>
    <lineage>
        <taxon>Eukaryota</taxon>
        <taxon>Viridiplantae</taxon>
        <taxon>Streptophyta</taxon>
        <taxon>Embryophyta</taxon>
        <taxon>Tracheophyta</taxon>
        <taxon>Spermatophyta</taxon>
        <taxon>Magnoliopsida</taxon>
        <taxon>Liliopsida</taxon>
        <taxon>Zosteraceae</taxon>
        <taxon>Zostera</taxon>
    </lineage>
</organism>
<keyword evidence="5" id="KW-0156">Chromatin regulator</keyword>
<dbReference type="AlphaFoldDB" id="A0A0K9PC27"/>
<keyword evidence="4" id="KW-0862">Zinc</keyword>
<name>A0A0K9PC27_ZOSMR</name>
<dbReference type="EMBL" id="LFYR01001011">
    <property type="protein sequence ID" value="KMZ65760.1"/>
    <property type="molecule type" value="Genomic_DNA"/>
</dbReference>
<sequence>MPGLPSVARESVNQECSCSQERIADQMCRQNTRDQMTPEEALAAEESLSIYCKPVELYNIIQRRASHNPSFLQRCLRYKIQTKLKRRLQVTMSLSGTINDGSLSPNIFPLYTLLAKPVPDIAASEHSAVYHVAQGCVLSAFSELGGRDQTEATFIIPEIKKIIAGVKFGDLSFILVRSAKLEGHCLWGKFPVTSLCSSLEKCASLNLGHRVEMLTPVDMHPGILEPRYLNQENCIAFKKLSNIDSTAALGQVQVNISVREAGARERTPYDSYSYDDVPTSSLSDIIRLRSGNVIFNYRYYNNTLQKTEVTEDFTCPFCLVQCASFKGLHYHLLSCHDLFNFEFWVTEEYQAVNVSVKTDFLRAEMVADGVDPRLQTFYYCDRVRSCRRRERIQAQTANHVRPHVKLDSPETGDNSQEDDGSNKEERPIRSFSRGMPKSDSDGSENRTEHTISSPDTIGTFVASAQISASNDGGNLVNPSIVQFAKSRKLTVDRADPRNRLLLQKRQFFHSHRAQSMALEQVFSDQDSEDEVDDEIADFEDRRMLDDFVDVTKDEKYIMHLWNSFVRKQRVLADGHIPWACEAFSRFHGRNFIQSPALIWCWRLLMVKLWNHSLLDARSMNNCNKILERYQKESSDPDPVSDHKSEDP</sequence>
<evidence type="ECO:0000313" key="13">
    <source>
        <dbReference type="Proteomes" id="UP000036987"/>
    </source>
</evidence>
<dbReference type="PANTHER" id="PTHR22597">
    <property type="entry name" value="POLYCOMB GROUP PROTEIN"/>
    <property type="match status" value="1"/>
</dbReference>
<dbReference type="GO" id="GO:0006325">
    <property type="term" value="P:chromatin organization"/>
    <property type="evidence" value="ECO:0007669"/>
    <property type="project" value="UniProtKB-KW"/>
</dbReference>
<evidence type="ECO:0000313" key="12">
    <source>
        <dbReference type="EMBL" id="KMZ65760.1"/>
    </source>
</evidence>
<feature type="domain" description="Polycomb protein SUZ12-like zinc finger" evidence="10">
    <location>
        <begin position="291"/>
        <end position="359"/>
    </location>
</feature>
<protein>
    <submittedName>
        <fullName evidence="12">Polycomb group protein EMBRYONIC FLOWER 2</fullName>
    </submittedName>
</protein>
<dbReference type="Pfam" id="PF24663">
    <property type="entry name" value="DUF7651"/>
    <property type="match status" value="1"/>
</dbReference>
<dbReference type="Pfam" id="PF09733">
    <property type="entry name" value="VEFS-Box"/>
    <property type="match status" value="1"/>
</dbReference>